<dbReference type="PIRSF" id="PIRSF015588">
    <property type="entry name" value="AP_complex_sigma"/>
    <property type="match status" value="1"/>
</dbReference>
<reference evidence="8" key="1">
    <citation type="submission" date="2014-11" db="EMBL/GenBank/DDBJ databases">
        <authorList>
            <person name="Otto D Thomas"/>
            <person name="Naeem Raeece"/>
        </authorList>
    </citation>
    <scope>NUCLEOTIDE SEQUENCE</scope>
</reference>
<dbReference type="Gene3D" id="3.30.450.60">
    <property type="match status" value="1"/>
</dbReference>
<evidence type="ECO:0000256" key="2">
    <source>
        <dbReference type="ARBA" id="ARBA00006972"/>
    </source>
</evidence>
<accession>A0A0G4FBP7</accession>
<dbReference type="PANTHER" id="PTHR11753">
    <property type="entry name" value="ADAPTOR COMPLEXES SMALL SUBUNIT FAMILY"/>
    <property type="match status" value="1"/>
</dbReference>
<proteinExistence type="inferred from homology"/>
<evidence type="ECO:0000256" key="6">
    <source>
        <dbReference type="PIRNR" id="PIRNR015588"/>
    </source>
</evidence>
<dbReference type="PhylomeDB" id="A0A0G4FBP7"/>
<evidence type="ECO:0000259" key="7">
    <source>
        <dbReference type="Pfam" id="PF01217"/>
    </source>
</evidence>
<dbReference type="InterPro" id="IPR011012">
    <property type="entry name" value="Longin-like_dom_sf"/>
</dbReference>
<dbReference type="AlphaFoldDB" id="A0A0G4FBP7"/>
<evidence type="ECO:0000256" key="5">
    <source>
        <dbReference type="ARBA" id="ARBA00023136"/>
    </source>
</evidence>
<evidence type="ECO:0000256" key="1">
    <source>
        <dbReference type="ARBA" id="ARBA00004308"/>
    </source>
</evidence>
<gene>
    <name evidence="8" type="ORF">Cvel_16200</name>
</gene>
<dbReference type="EMBL" id="CDMZ01000262">
    <property type="protein sequence ID" value="CEM10443.1"/>
    <property type="molecule type" value="Genomic_DNA"/>
</dbReference>
<evidence type="ECO:0000256" key="3">
    <source>
        <dbReference type="ARBA" id="ARBA00022448"/>
    </source>
</evidence>
<evidence type="ECO:0000313" key="8">
    <source>
        <dbReference type="EMBL" id="CEM10443.1"/>
    </source>
</evidence>
<keyword evidence="4 6" id="KW-0653">Protein transport</keyword>
<name>A0A0G4FBP7_9ALVE</name>
<dbReference type="InterPro" id="IPR022775">
    <property type="entry name" value="AP_mu_sigma_su"/>
</dbReference>
<keyword evidence="5 6" id="KW-0472">Membrane</keyword>
<dbReference type="InterPro" id="IPR016635">
    <property type="entry name" value="AP_complex_ssu"/>
</dbReference>
<comment type="similarity">
    <text evidence="2 6">Belongs to the adaptor complexes small subunit family.</text>
</comment>
<keyword evidence="3 6" id="KW-0813">Transport</keyword>
<evidence type="ECO:0000256" key="4">
    <source>
        <dbReference type="ARBA" id="ARBA00022927"/>
    </source>
</evidence>
<dbReference type="SUPFAM" id="SSF64356">
    <property type="entry name" value="SNARE-like"/>
    <property type="match status" value="1"/>
</dbReference>
<sequence length="142" mass="16259">MRFYDGTPPEKQQHMLRILYGIVSKRSDDNCCCFSEDKETFGEDTKIVYRHYATLFFILVVDSAESELGILDLIQVFVHVLDQCFENVCELDLVYHFDKVNYILDEIIIGGMVLETNVDSILASLDATKKVEQSETSLFGLT</sequence>
<comment type="subcellular location">
    <subcellularLocation>
        <location evidence="1">Endomembrane system</location>
    </subcellularLocation>
</comment>
<dbReference type="Pfam" id="PF01217">
    <property type="entry name" value="Clat_adaptor_s"/>
    <property type="match status" value="1"/>
</dbReference>
<dbReference type="VEuPathDB" id="CryptoDB:Cvel_16200"/>
<feature type="domain" description="AP complex mu/sigma subunit" evidence="7">
    <location>
        <begin position="2"/>
        <end position="130"/>
    </location>
</feature>
<dbReference type="GO" id="GO:0006886">
    <property type="term" value="P:intracellular protein transport"/>
    <property type="evidence" value="ECO:0007669"/>
    <property type="project" value="UniProtKB-UniRule"/>
</dbReference>
<protein>
    <recommendedName>
        <fullName evidence="6">AP complex subunit sigma</fullName>
    </recommendedName>
</protein>
<organism evidence="8">
    <name type="scientific">Chromera velia CCMP2878</name>
    <dbReference type="NCBI Taxonomy" id="1169474"/>
    <lineage>
        <taxon>Eukaryota</taxon>
        <taxon>Sar</taxon>
        <taxon>Alveolata</taxon>
        <taxon>Colpodellida</taxon>
        <taxon>Chromeraceae</taxon>
        <taxon>Chromera</taxon>
    </lineage>
</organism>
<dbReference type="GO" id="GO:0012505">
    <property type="term" value="C:endomembrane system"/>
    <property type="evidence" value="ECO:0007669"/>
    <property type="project" value="UniProtKB-SubCell"/>
</dbReference>